<dbReference type="Gene3D" id="3.40.50.2000">
    <property type="entry name" value="Glycogen Phosphorylase B"/>
    <property type="match status" value="2"/>
</dbReference>
<dbReference type="AlphaFoldDB" id="A0A7X6DSP4"/>
<dbReference type="PANTHER" id="PTHR45825:SF11">
    <property type="entry name" value="ALPHA AMYLASE DOMAIN-CONTAINING PROTEIN"/>
    <property type="match status" value="1"/>
</dbReference>
<keyword evidence="12" id="KW-1185">Reference proteome</keyword>
<dbReference type="InterPro" id="IPR013534">
    <property type="entry name" value="Starch_synth_cat_dom"/>
</dbReference>
<dbReference type="UniPathway" id="UPA00164"/>
<comment type="catalytic activity">
    <reaction evidence="1 8">
        <text>[(1-&gt;4)-alpha-D-glucosyl](n) + ADP-alpha-D-glucose = [(1-&gt;4)-alpha-D-glucosyl](n+1) + ADP + H(+)</text>
        <dbReference type="Rhea" id="RHEA:18189"/>
        <dbReference type="Rhea" id="RHEA-COMP:9584"/>
        <dbReference type="Rhea" id="RHEA-COMP:9587"/>
        <dbReference type="ChEBI" id="CHEBI:15378"/>
        <dbReference type="ChEBI" id="CHEBI:15444"/>
        <dbReference type="ChEBI" id="CHEBI:57498"/>
        <dbReference type="ChEBI" id="CHEBI:456216"/>
        <dbReference type="EC" id="2.4.1.21"/>
    </reaction>
</comment>
<sequence length="493" mass="55227">MTPVEGKLNILMAASEAAPYAKTGGLADVVGALSKALAARGASVSVFLPFYSQIDQSRFPLKSTGQTIAVPVSGRLETGEIFSHELAGVRYYFIKNDSYFNRPGLYGTNEGDYPDNAARFVFFSRAVLESAKVLNLRPQIVHSHDWHTGLIPVYLNTAYAGEPSFQETATLFTIHNLGYQGIFWHYDWHLLNLPWEYFNPEALEFYGKINFLKGGLIFADALSTVSPGYAKEIQTAAYGHRLEGVLRKRRKNLYGILNGIDTEEWDPSRDPHIASNYDTKTLQGKEKCKAALQKEVGLPVQKDAPLLAMISRLSEQKGIDLIVSAFDRMMATGAQLIILGNGDKEYEMRLEALAKEYPQQAVVKIAYDHPLAHRIEAGADIFLMPSKYEPCGLSQMMSLRYGTVPVVRATGGLDDTITQFNPDTLKGNGFKFKAYTATAFFRQVQNALSLFREKKKWRALIRNGMEGNYAWDASAEKYLNLYKRIHNKKRGEK</sequence>
<feature type="domain" description="Glycosyl transferase family 1" evidence="9">
    <location>
        <begin position="300"/>
        <end position="457"/>
    </location>
</feature>
<organism evidence="11 12">
    <name type="scientific">Candidatus Manganitrophus noduliformans</name>
    <dbReference type="NCBI Taxonomy" id="2606439"/>
    <lineage>
        <taxon>Bacteria</taxon>
        <taxon>Pseudomonadati</taxon>
        <taxon>Nitrospirota</taxon>
        <taxon>Nitrospiria</taxon>
        <taxon>Candidatus Troglogloeales</taxon>
        <taxon>Candidatus Manganitrophaceae</taxon>
        <taxon>Candidatus Manganitrophus</taxon>
    </lineage>
</organism>
<evidence type="ECO:0000256" key="6">
    <source>
        <dbReference type="ARBA" id="ARBA00022679"/>
    </source>
</evidence>
<evidence type="ECO:0000256" key="3">
    <source>
        <dbReference type="ARBA" id="ARBA00004964"/>
    </source>
</evidence>
<keyword evidence="7 8" id="KW-0320">Glycogen biosynthesis</keyword>
<dbReference type="CDD" id="cd03791">
    <property type="entry name" value="GT5_Glycogen_synthase_DULL1-like"/>
    <property type="match status" value="1"/>
</dbReference>
<dbReference type="RefSeq" id="WP_168062622.1">
    <property type="nucleotide sequence ID" value="NZ_VTOW01000004.1"/>
</dbReference>
<dbReference type="EC" id="2.4.1.21" evidence="8"/>
<dbReference type="InterPro" id="IPR001296">
    <property type="entry name" value="Glyco_trans_1"/>
</dbReference>
<evidence type="ECO:0000313" key="12">
    <source>
        <dbReference type="Proteomes" id="UP000534783"/>
    </source>
</evidence>
<proteinExistence type="inferred from homology"/>
<evidence type="ECO:0000256" key="2">
    <source>
        <dbReference type="ARBA" id="ARBA00002764"/>
    </source>
</evidence>
<gene>
    <name evidence="8 11" type="primary">glgA</name>
    <name evidence="11" type="ORF">MNODULE_18155</name>
</gene>
<comment type="pathway">
    <text evidence="3 8">Glycan biosynthesis; glycogen biosynthesis.</text>
</comment>
<dbReference type="GO" id="GO:0005978">
    <property type="term" value="P:glycogen biosynthetic process"/>
    <property type="evidence" value="ECO:0007669"/>
    <property type="project" value="UniProtKB-UniRule"/>
</dbReference>
<dbReference type="SUPFAM" id="SSF53756">
    <property type="entry name" value="UDP-Glycosyltransferase/glycogen phosphorylase"/>
    <property type="match status" value="1"/>
</dbReference>
<dbReference type="Proteomes" id="UP000534783">
    <property type="component" value="Unassembled WGS sequence"/>
</dbReference>
<dbReference type="GO" id="GO:0009011">
    <property type="term" value="F:alpha-1,4-glucan glucosyltransferase (ADP-glucose donor) activity"/>
    <property type="evidence" value="ECO:0007669"/>
    <property type="project" value="UniProtKB-UniRule"/>
</dbReference>
<dbReference type="Pfam" id="PF08323">
    <property type="entry name" value="Glyco_transf_5"/>
    <property type="match status" value="1"/>
</dbReference>
<evidence type="ECO:0000313" key="11">
    <source>
        <dbReference type="EMBL" id="NKE72677.1"/>
    </source>
</evidence>
<evidence type="ECO:0000256" key="7">
    <source>
        <dbReference type="ARBA" id="ARBA00023056"/>
    </source>
</evidence>
<feature type="binding site" evidence="8">
    <location>
        <position position="22"/>
    </location>
    <ligand>
        <name>ADP-alpha-D-glucose</name>
        <dbReference type="ChEBI" id="CHEBI:57498"/>
    </ligand>
</feature>
<evidence type="ECO:0000256" key="1">
    <source>
        <dbReference type="ARBA" id="ARBA00001478"/>
    </source>
</evidence>
<keyword evidence="6 8" id="KW-0808">Transferase</keyword>
<name>A0A7X6DSP4_9BACT</name>
<comment type="caution">
    <text evidence="11">The sequence shown here is derived from an EMBL/GenBank/DDBJ whole genome shotgun (WGS) entry which is preliminary data.</text>
</comment>
<dbReference type="EMBL" id="VTOW01000004">
    <property type="protein sequence ID" value="NKE72677.1"/>
    <property type="molecule type" value="Genomic_DNA"/>
</dbReference>
<comment type="similarity">
    <text evidence="4 8">Belongs to the glycosyltransferase 1 family. Bacterial/plant glycogen synthase subfamily.</text>
</comment>
<evidence type="ECO:0000256" key="5">
    <source>
        <dbReference type="ARBA" id="ARBA00022676"/>
    </source>
</evidence>
<reference evidence="11 12" key="1">
    <citation type="journal article" date="2020" name="Nature">
        <title>Bacterial chemolithoautotrophy via manganese oxidation.</title>
        <authorList>
            <person name="Yu H."/>
            <person name="Leadbetter J.R."/>
        </authorList>
    </citation>
    <scope>NUCLEOTIDE SEQUENCE [LARGE SCALE GENOMIC DNA]</scope>
    <source>
        <strain evidence="11 12">Mn-1</strain>
    </source>
</reference>
<accession>A0A7X6DSP4</accession>
<dbReference type="NCBIfam" id="NF001899">
    <property type="entry name" value="PRK00654.1-2"/>
    <property type="match status" value="1"/>
</dbReference>
<dbReference type="GO" id="GO:0004373">
    <property type="term" value="F:alpha-1,4-glucan glucosyltransferase (UDP-glucose donor) activity"/>
    <property type="evidence" value="ECO:0007669"/>
    <property type="project" value="InterPro"/>
</dbReference>
<evidence type="ECO:0000259" key="9">
    <source>
        <dbReference type="Pfam" id="PF00534"/>
    </source>
</evidence>
<dbReference type="NCBIfam" id="TIGR02095">
    <property type="entry name" value="glgA"/>
    <property type="match status" value="1"/>
</dbReference>
<evidence type="ECO:0000256" key="8">
    <source>
        <dbReference type="HAMAP-Rule" id="MF_00484"/>
    </source>
</evidence>
<dbReference type="HAMAP" id="MF_00484">
    <property type="entry name" value="Glycogen_synth"/>
    <property type="match status" value="1"/>
</dbReference>
<evidence type="ECO:0000256" key="4">
    <source>
        <dbReference type="ARBA" id="ARBA00010281"/>
    </source>
</evidence>
<dbReference type="InterPro" id="IPR011835">
    <property type="entry name" value="GS/SS"/>
</dbReference>
<keyword evidence="5 8" id="KW-0328">Glycosyltransferase</keyword>
<dbReference type="Pfam" id="PF00534">
    <property type="entry name" value="Glycos_transf_1"/>
    <property type="match status" value="1"/>
</dbReference>
<dbReference type="PANTHER" id="PTHR45825">
    <property type="entry name" value="GRANULE-BOUND STARCH SYNTHASE 1, CHLOROPLASTIC/AMYLOPLASTIC"/>
    <property type="match status" value="1"/>
</dbReference>
<comment type="function">
    <text evidence="2 8">Synthesizes alpha-1,4-glucan chains using ADP-glucose.</text>
</comment>
<feature type="domain" description="Starch synthase catalytic" evidence="10">
    <location>
        <begin position="9"/>
        <end position="248"/>
    </location>
</feature>
<evidence type="ECO:0000259" key="10">
    <source>
        <dbReference type="Pfam" id="PF08323"/>
    </source>
</evidence>
<protein>
    <recommendedName>
        <fullName evidence="8">Glycogen synthase</fullName>
        <ecNumber evidence="8">2.4.1.21</ecNumber>
    </recommendedName>
    <alternativeName>
        <fullName evidence="8">Starch [bacterial glycogen] synthase</fullName>
    </alternativeName>
</protein>